<proteinExistence type="predicted"/>
<name>A0A6M2ETS4_9ROSI</name>
<dbReference type="AlphaFoldDB" id="A0A6M2ETS4"/>
<evidence type="ECO:0000313" key="1">
    <source>
        <dbReference type="EMBL" id="NUU86679.1"/>
    </source>
</evidence>
<organism evidence="1">
    <name type="scientific">Populus davidiana</name>
    <dbReference type="NCBI Taxonomy" id="266767"/>
    <lineage>
        <taxon>Eukaryota</taxon>
        <taxon>Viridiplantae</taxon>
        <taxon>Streptophyta</taxon>
        <taxon>Embryophyta</taxon>
        <taxon>Tracheophyta</taxon>
        <taxon>Spermatophyta</taxon>
        <taxon>Magnoliopsida</taxon>
        <taxon>eudicotyledons</taxon>
        <taxon>Gunneridae</taxon>
        <taxon>Pentapetalae</taxon>
        <taxon>rosids</taxon>
        <taxon>fabids</taxon>
        <taxon>Malpighiales</taxon>
        <taxon>Salicaceae</taxon>
        <taxon>Saliceae</taxon>
        <taxon>Populus</taxon>
    </lineage>
</organism>
<protein>
    <submittedName>
        <fullName evidence="1">Uncharacterized protein</fullName>
    </submittedName>
</protein>
<reference evidence="1" key="1">
    <citation type="submission" date="2020-03" db="EMBL/GenBank/DDBJ databases">
        <authorList>
            <person name="Zhang R."/>
        </authorList>
    </citation>
    <scope>NUCLEOTIDE SEQUENCE</scope>
</reference>
<dbReference type="EMBL" id="GILB01006346">
    <property type="protein sequence ID" value="NUU86679.1"/>
    <property type="molecule type" value="Transcribed_RNA"/>
</dbReference>
<accession>A0A6M2ETS4</accession>
<sequence>MDNRPNFFGGMTFRLLALAIRYRTPLLLPFFVHDLISQVNDFSYVLPSIFCSNYDFFFLPSPLSSSFSGCEMGSLRKSERFHKRSHQGEEGRTLLVYEGKKAS</sequence>